<evidence type="ECO:0000256" key="1">
    <source>
        <dbReference type="SAM" id="MobiDB-lite"/>
    </source>
</evidence>
<dbReference type="Gramene" id="TVU29091">
    <property type="protein sequence ID" value="TVU29091"/>
    <property type="gene ID" value="EJB05_20635"/>
</dbReference>
<feature type="non-terminal residue" evidence="2">
    <location>
        <position position="1"/>
    </location>
</feature>
<feature type="compositionally biased region" description="Polar residues" evidence="1">
    <location>
        <begin position="1"/>
        <end position="10"/>
    </location>
</feature>
<keyword evidence="3" id="KW-1185">Reference proteome</keyword>
<proteinExistence type="predicted"/>
<sequence length="147" mass="15735">MPLATSCSHPTSREPKSCSSSATLGRRRRSSAIGASSSPLLALPPYFPPAPWSLVAVVLAACTGRRGVVFGLPAYLRLFEAGTGQRRRVCSCSSLFRDRHDLQTCLRAKAGHWDLCRCGVRPLNLMAADLAAYFCGIDISLGVKLGV</sequence>
<reference evidence="2 3" key="1">
    <citation type="journal article" date="2019" name="Sci. Rep.">
        <title>A high-quality genome of Eragrostis curvula grass provides insights into Poaceae evolution and supports new strategies to enhance forage quality.</title>
        <authorList>
            <person name="Carballo J."/>
            <person name="Santos B.A.C.M."/>
            <person name="Zappacosta D."/>
            <person name="Garbus I."/>
            <person name="Selva J.P."/>
            <person name="Gallo C.A."/>
            <person name="Diaz A."/>
            <person name="Albertini E."/>
            <person name="Caccamo M."/>
            <person name="Echenique V."/>
        </authorList>
    </citation>
    <scope>NUCLEOTIDE SEQUENCE [LARGE SCALE GENOMIC DNA]</scope>
    <source>
        <strain evidence="3">cv. Victoria</strain>
        <tissue evidence="2">Leaf</tissue>
    </source>
</reference>
<name>A0A5J9V107_9POAL</name>
<dbReference type="Proteomes" id="UP000324897">
    <property type="component" value="Chromosome 1"/>
</dbReference>
<dbReference type="AlphaFoldDB" id="A0A5J9V107"/>
<organism evidence="2 3">
    <name type="scientific">Eragrostis curvula</name>
    <name type="common">weeping love grass</name>
    <dbReference type="NCBI Taxonomy" id="38414"/>
    <lineage>
        <taxon>Eukaryota</taxon>
        <taxon>Viridiplantae</taxon>
        <taxon>Streptophyta</taxon>
        <taxon>Embryophyta</taxon>
        <taxon>Tracheophyta</taxon>
        <taxon>Spermatophyta</taxon>
        <taxon>Magnoliopsida</taxon>
        <taxon>Liliopsida</taxon>
        <taxon>Poales</taxon>
        <taxon>Poaceae</taxon>
        <taxon>PACMAD clade</taxon>
        <taxon>Chloridoideae</taxon>
        <taxon>Eragrostideae</taxon>
        <taxon>Eragrostidinae</taxon>
        <taxon>Eragrostis</taxon>
    </lineage>
</organism>
<evidence type="ECO:0000313" key="3">
    <source>
        <dbReference type="Proteomes" id="UP000324897"/>
    </source>
</evidence>
<dbReference type="EMBL" id="RWGY01000011">
    <property type="protein sequence ID" value="TVU29091.1"/>
    <property type="molecule type" value="Genomic_DNA"/>
</dbReference>
<accession>A0A5J9V107</accession>
<gene>
    <name evidence="2" type="ORF">EJB05_20635</name>
</gene>
<evidence type="ECO:0000313" key="2">
    <source>
        <dbReference type="EMBL" id="TVU29091.1"/>
    </source>
</evidence>
<feature type="region of interest" description="Disordered" evidence="1">
    <location>
        <begin position="1"/>
        <end position="25"/>
    </location>
</feature>
<comment type="caution">
    <text evidence="2">The sequence shown here is derived from an EMBL/GenBank/DDBJ whole genome shotgun (WGS) entry which is preliminary data.</text>
</comment>
<protein>
    <submittedName>
        <fullName evidence="2">Uncharacterized protein</fullName>
    </submittedName>
</protein>